<dbReference type="Proteomes" id="UP001231649">
    <property type="component" value="Chromosome 22"/>
</dbReference>
<evidence type="ECO:0000313" key="2">
    <source>
        <dbReference type="Proteomes" id="UP001231649"/>
    </source>
</evidence>
<organism evidence="1 2">
    <name type="scientific">Mythimna loreyi</name>
    <dbReference type="NCBI Taxonomy" id="667449"/>
    <lineage>
        <taxon>Eukaryota</taxon>
        <taxon>Metazoa</taxon>
        <taxon>Ecdysozoa</taxon>
        <taxon>Arthropoda</taxon>
        <taxon>Hexapoda</taxon>
        <taxon>Insecta</taxon>
        <taxon>Pterygota</taxon>
        <taxon>Neoptera</taxon>
        <taxon>Endopterygota</taxon>
        <taxon>Lepidoptera</taxon>
        <taxon>Glossata</taxon>
        <taxon>Ditrysia</taxon>
        <taxon>Noctuoidea</taxon>
        <taxon>Noctuidae</taxon>
        <taxon>Noctuinae</taxon>
        <taxon>Hadenini</taxon>
        <taxon>Mythimna</taxon>
    </lineage>
</organism>
<keyword evidence="2" id="KW-1185">Reference proteome</keyword>
<sequence>METSKFFKTQISESDERSESDAASRRSSGSELEEEELVGNSGRDSRSFRKRTKSEDGQSSSDNEKGSAPKIPTGSRGGVQSRGRGRGLTAQESAQRAEKLAAEGRHPGAVGAGERPPRQAGGAPDAGADSAEEARRSFGELMVAALRDMGRKRLAKPSSKAKTVLKHATSLSEAFDKALDKSVAKLRAELRAELRAGPAGPGAVRREAVGGGPGQGQGQSQPQPQPEAGSQLLTLVQSELAAFRQQLQQQQQQFQLQIQRQLSLLEGILVFEPDFWMYHTPPRTMVKTRSVKRKEEKQNDAQAQQEDAQQLHDEHYKVECTDTYQEAVPVDCKKQTDDVHLEPSAALSVRHSTRKKSSTSSITARKKQLELKAAQAKAEIRMELIDLQLGAELAELEDESCNRSLPSEKYCSEKNDRIVEKWLESSQQELKTQGVTDNVVRKEAQQPAQQDWNLYNVNPAGPQRPATEPALEPRPPPPAAAGGTDETVRALAMALKDLATASATGSCKT</sequence>
<evidence type="ECO:0000313" key="1">
    <source>
        <dbReference type="EMBL" id="KAJ8711633.1"/>
    </source>
</evidence>
<name>A0ACC2Q922_9NEOP</name>
<proteinExistence type="predicted"/>
<accession>A0ACC2Q922</accession>
<dbReference type="EMBL" id="CM056798">
    <property type="protein sequence ID" value="KAJ8711633.1"/>
    <property type="molecule type" value="Genomic_DNA"/>
</dbReference>
<gene>
    <name evidence="1" type="ORF">PYW08_008587</name>
</gene>
<comment type="caution">
    <text evidence="1">The sequence shown here is derived from an EMBL/GenBank/DDBJ whole genome shotgun (WGS) entry which is preliminary data.</text>
</comment>
<protein>
    <submittedName>
        <fullName evidence="1">Uncharacterized protein</fullName>
    </submittedName>
</protein>
<reference evidence="1" key="1">
    <citation type="submission" date="2023-03" db="EMBL/GenBank/DDBJ databases">
        <title>Chromosome-level genomes of two armyworms, Mythimna separata and Mythimna loreyi, provide insights into the biosynthesis and reception of sex pheromones.</title>
        <authorList>
            <person name="Zhao H."/>
        </authorList>
    </citation>
    <scope>NUCLEOTIDE SEQUENCE</scope>
    <source>
        <strain evidence="1">BeijingLab</strain>
    </source>
</reference>